<feature type="transmembrane region" description="Helical" evidence="7">
    <location>
        <begin position="98"/>
        <end position="120"/>
    </location>
</feature>
<feature type="transmembrane region" description="Helical" evidence="7">
    <location>
        <begin position="60"/>
        <end position="86"/>
    </location>
</feature>
<dbReference type="RefSeq" id="WP_153284707.1">
    <property type="nucleotide sequence ID" value="NZ_CP045644.1"/>
</dbReference>
<dbReference type="PANTHER" id="PTHR30151:SF20">
    <property type="entry name" value="ABC TRANSPORTER PERMEASE PROTEIN HI_0355-RELATED"/>
    <property type="match status" value="1"/>
</dbReference>
<dbReference type="EMBL" id="CP045644">
    <property type="protein sequence ID" value="QFZ86207.1"/>
    <property type="molecule type" value="Genomic_DNA"/>
</dbReference>
<protein>
    <submittedName>
        <fullName evidence="9">ABC transporter permease subunit</fullName>
    </submittedName>
</protein>
<evidence type="ECO:0000256" key="3">
    <source>
        <dbReference type="ARBA" id="ARBA00022475"/>
    </source>
</evidence>
<organism evidence="9 10">
    <name type="scientific">Variovorax paradoxus</name>
    <dbReference type="NCBI Taxonomy" id="34073"/>
    <lineage>
        <taxon>Bacteria</taxon>
        <taxon>Pseudomonadati</taxon>
        <taxon>Pseudomonadota</taxon>
        <taxon>Betaproteobacteria</taxon>
        <taxon>Burkholderiales</taxon>
        <taxon>Comamonadaceae</taxon>
        <taxon>Variovorax</taxon>
    </lineage>
</organism>
<keyword evidence="3" id="KW-1003">Cell membrane</keyword>
<evidence type="ECO:0000256" key="4">
    <source>
        <dbReference type="ARBA" id="ARBA00022692"/>
    </source>
</evidence>
<dbReference type="Pfam" id="PF00528">
    <property type="entry name" value="BPD_transp_1"/>
    <property type="match status" value="1"/>
</dbReference>
<dbReference type="Proteomes" id="UP000326780">
    <property type="component" value="Chromosome"/>
</dbReference>
<dbReference type="SUPFAM" id="SSF161098">
    <property type="entry name" value="MetI-like"/>
    <property type="match status" value="1"/>
</dbReference>
<keyword evidence="2 7" id="KW-0813">Transport</keyword>
<evidence type="ECO:0000256" key="5">
    <source>
        <dbReference type="ARBA" id="ARBA00022989"/>
    </source>
</evidence>
<sequence>MKASRLQWGMLHLVFIVAALGLGELAAVRKWVDPTFFGQPSGVAAYLWNNLGTAKFWTDLGWTLASVGASFVMGSLAAFAVGLVFVRWPALERFADPYFNALNVMPRIALAPLFILWFGLGIGSKIAVGCSLTFFIVLSATVAGIRGVSQDHVTLCRTLGASAATTFFEVTLPGAVPVIFSGLRLGLIYALLGVVGTEIIASEKGLGQTLAYLGSTFDINGVMALLLVLALLGVGIVRFMTWLEKRLLHWQ</sequence>
<dbReference type="InterPro" id="IPR035906">
    <property type="entry name" value="MetI-like_sf"/>
</dbReference>
<evidence type="ECO:0000256" key="6">
    <source>
        <dbReference type="ARBA" id="ARBA00023136"/>
    </source>
</evidence>
<dbReference type="GO" id="GO:0005886">
    <property type="term" value="C:plasma membrane"/>
    <property type="evidence" value="ECO:0007669"/>
    <property type="project" value="UniProtKB-SubCell"/>
</dbReference>
<feature type="transmembrane region" description="Helical" evidence="7">
    <location>
        <begin position="182"/>
        <end position="201"/>
    </location>
</feature>
<dbReference type="GO" id="GO:0055085">
    <property type="term" value="P:transmembrane transport"/>
    <property type="evidence" value="ECO:0007669"/>
    <property type="project" value="InterPro"/>
</dbReference>
<dbReference type="InterPro" id="IPR000515">
    <property type="entry name" value="MetI-like"/>
</dbReference>
<keyword evidence="6 7" id="KW-0472">Membrane</keyword>
<evidence type="ECO:0000259" key="8">
    <source>
        <dbReference type="PROSITE" id="PS50928"/>
    </source>
</evidence>
<keyword evidence="4 7" id="KW-0812">Transmembrane</keyword>
<evidence type="ECO:0000256" key="7">
    <source>
        <dbReference type="RuleBase" id="RU363032"/>
    </source>
</evidence>
<evidence type="ECO:0000313" key="10">
    <source>
        <dbReference type="Proteomes" id="UP000326780"/>
    </source>
</evidence>
<keyword evidence="5 7" id="KW-1133">Transmembrane helix</keyword>
<accession>A0A5Q0MBD9</accession>
<comment type="subcellular location">
    <subcellularLocation>
        <location evidence="1 7">Cell membrane</location>
        <topology evidence="1 7">Multi-pass membrane protein</topology>
    </subcellularLocation>
</comment>
<feature type="transmembrane region" description="Helical" evidence="7">
    <location>
        <begin position="221"/>
        <end position="243"/>
    </location>
</feature>
<dbReference type="CDD" id="cd06261">
    <property type="entry name" value="TM_PBP2"/>
    <property type="match status" value="1"/>
</dbReference>
<feature type="transmembrane region" description="Helical" evidence="7">
    <location>
        <begin position="126"/>
        <end position="145"/>
    </location>
</feature>
<evidence type="ECO:0000313" key="9">
    <source>
        <dbReference type="EMBL" id="QFZ86207.1"/>
    </source>
</evidence>
<proteinExistence type="inferred from homology"/>
<dbReference type="AlphaFoldDB" id="A0A5Q0MBD9"/>
<feature type="domain" description="ABC transmembrane type-1" evidence="8">
    <location>
        <begin position="56"/>
        <end position="238"/>
    </location>
</feature>
<evidence type="ECO:0000256" key="2">
    <source>
        <dbReference type="ARBA" id="ARBA00022448"/>
    </source>
</evidence>
<comment type="similarity">
    <text evidence="7">Belongs to the binding-protein-dependent transport system permease family.</text>
</comment>
<dbReference type="PANTHER" id="PTHR30151">
    <property type="entry name" value="ALKANE SULFONATE ABC TRANSPORTER-RELATED, MEMBRANE SUBUNIT"/>
    <property type="match status" value="1"/>
</dbReference>
<dbReference type="PROSITE" id="PS50928">
    <property type="entry name" value="ABC_TM1"/>
    <property type="match status" value="1"/>
</dbReference>
<evidence type="ECO:0000256" key="1">
    <source>
        <dbReference type="ARBA" id="ARBA00004651"/>
    </source>
</evidence>
<reference evidence="9 10" key="1">
    <citation type="submission" date="2019-10" db="EMBL/GenBank/DDBJ databases">
        <title>Complete genome sequence of Variovorax paradoxus 5C-2.</title>
        <authorList>
            <person name="Gogoleva N.E."/>
            <person name="Balkin A.S."/>
        </authorList>
    </citation>
    <scope>NUCLEOTIDE SEQUENCE [LARGE SCALE GENOMIC DNA]</scope>
    <source>
        <strain evidence="9 10">5C-2</strain>
    </source>
</reference>
<name>A0A5Q0MBD9_VARPD</name>
<gene>
    <name evidence="9" type="ORF">GFK26_27300</name>
</gene>
<dbReference type="Gene3D" id="1.10.3720.10">
    <property type="entry name" value="MetI-like"/>
    <property type="match status" value="1"/>
</dbReference>